<evidence type="ECO:0000256" key="1">
    <source>
        <dbReference type="ARBA" id="ARBA00022737"/>
    </source>
</evidence>
<dbReference type="PROSITE" id="PS50005">
    <property type="entry name" value="TPR"/>
    <property type="match status" value="1"/>
</dbReference>
<evidence type="ECO:0000256" key="3">
    <source>
        <dbReference type="PROSITE-ProRule" id="PRU00339"/>
    </source>
</evidence>
<dbReference type="InterPro" id="IPR019734">
    <property type="entry name" value="TPR_rpt"/>
</dbReference>
<dbReference type="Gene3D" id="1.25.40.10">
    <property type="entry name" value="Tetratricopeptide repeat domain"/>
    <property type="match status" value="1"/>
</dbReference>
<organism evidence="5 6">
    <name type="scientific">Cucurbitaria berberidis CBS 394.84</name>
    <dbReference type="NCBI Taxonomy" id="1168544"/>
    <lineage>
        <taxon>Eukaryota</taxon>
        <taxon>Fungi</taxon>
        <taxon>Dikarya</taxon>
        <taxon>Ascomycota</taxon>
        <taxon>Pezizomycotina</taxon>
        <taxon>Dothideomycetes</taxon>
        <taxon>Pleosporomycetidae</taxon>
        <taxon>Pleosporales</taxon>
        <taxon>Pleosporineae</taxon>
        <taxon>Cucurbitariaceae</taxon>
        <taxon>Cucurbitaria</taxon>
    </lineage>
</organism>
<dbReference type="InterPro" id="IPR011990">
    <property type="entry name" value="TPR-like_helical_dom_sf"/>
</dbReference>
<dbReference type="SUPFAM" id="SSF81383">
    <property type="entry name" value="F-box domain"/>
    <property type="match status" value="1"/>
</dbReference>
<dbReference type="AlphaFoldDB" id="A0A9P4GTC5"/>
<dbReference type="Proteomes" id="UP000800039">
    <property type="component" value="Unassembled WGS sequence"/>
</dbReference>
<reference evidence="5" key="1">
    <citation type="submission" date="2020-01" db="EMBL/GenBank/DDBJ databases">
        <authorList>
            <consortium name="DOE Joint Genome Institute"/>
            <person name="Haridas S."/>
            <person name="Albert R."/>
            <person name="Binder M."/>
            <person name="Bloem J."/>
            <person name="Labutti K."/>
            <person name="Salamov A."/>
            <person name="Andreopoulos B."/>
            <person name="Baker S.E."/>
            <person name="Barry K."/>
            <person name="Bills G."/>
            <person name="Bluhm B.H."/>
            <person name="Cannon C."/>
            <person name="Castanera R."/>
            <person name="Culley D.E."/>
            <person name="Daum C."/>
            <person name="Ezra D."/>
            <person name="Gonzalez J.B."/>
            <person name="Henrissat B."/>
            <person name="Kuo A."/>
            <person name="Liang C."/>
            <person name="Lipzen A."/>
            <person name="Lutzoni F."/>
            <person name="Magnuson J."/>
            <person name="Mondo S."/>
            <person name="Nolan M."/>
            <person name="Ohm R."/>
            <person name="Pangilinan J."/>
            <person name="Park H.-J."/>
            <person name="Ramirez L."/>
            <person name="Alfaro M."/>
            <person name="Sun H."/>
            <person name="Tritt A."/>
            <person name="Yoshinaga Y."/>
            <person name="Zwiers L.-H."/>
            <person name="Turgeon B.G."/>
            <person name="Goodwin S.B."/>
            <person name="Spatafora J.W."/>
            <person name="Crous P.W."/>
            <person name="Grigoriev I.V."/>
        </authorList>
    </citation>
    <scope>NUCLEOTIDE SEQUENCE</scope>
    <source>
        <strain evidence="5">CBS 394.84</strain>
    </source>
</reference>
<dbReference type="PROSITE" id="PS50181">
    <property type="entry name" value="FBOX"/>
    <property type="match status" value="1"/>
</dbReference>
<evidence type="ECO:0000313" key="5">
    <source>
        <dbReference type="EMBL" id="KAF1851432.1"/>
    </source>
</evidence>
<dbReference type="Gene3D" id="3.80.10.10">
    <property type="entry name" value="Ribonuclease Inhibitor"/>
    <property type="match status" value="1"/>
</dbReference>
<dbReference type="InterPro" id="IPR001810">
    <property type="entry name" value="F-box_dom"/>
</dbReference>
<dbReference type="RefSeq" id="XP_040793995.1">
    <property type="nucleotide sequence ID" value="XM_040937572.1"/>
</dbReference>
<evidence type="ECO:0000256" key="2">
    <source>
        <dbReference type="ARBA" id="ARBA00022803"/>
    </source>
</evidence>
<comment type="caution">
    <text evidence="5">The sequence shown here is derived from an EMBL/GenBank/DDBJ whole genome shotgun (WGS) entry which is preliminary data.</text>
</comment>
<dbReference type="GO" id="GO:0051879">
    <property type="term" value="F:Hsp90 protein binding"/>
    <property type="evidence" value="ECO:0007669"/>
    <property type="project" value="TreeGrafter"/>
</dbReference>
<keyword evidence="2 3" id="KW-0802">TPR repeat</keyword>
<dbReference type="OrthoDB" id="629492at2759"/>
<name>A0A9P4GTC5_9PLEO</name>
<gene>
    <name evidence="5" type="ORF">K460DRAFT_412993</name>
</gene>
<dbReference type="SUPFAM" id="SSF48452">
    <property type="entry name" value="TPR-like"/>
    <property type="match status" value="1"/>
</dbReference>
<dbReference type="Gene3D" id="1.20.1280.50">
    <property type="match status" value="1"/>
</dbReference>
<dbReference type="InterPro" id="IPR036047">
    <property type="entry name" value="F-box-like_dom_sf"/>
</dbReference>
<evidence type="ECO:0000313" key="6">
    <source>
        <dbReference type="Proteomes" id="UP000800039"/>
    </source>
</evidence>
<feature type="domain" description="F-box" evidence="4">
    <location>
        <begin position="131"/>
        <end position="178"/>
    </location>
</feature>
<dbReference type="PANTHER" id="PTHR22904">
    <property type="entry name" value="TPR REPEAT CONTAINING PROTEIN"/>
    <property type="match status" value="1"/>
</dbReference>
<proteinExistence type="predicted"/>
<dbReference type="EMBL" id="ML976614">
    <property type="protein sequence ID" value="KAF1851432.1"/>
    <property type="molecule type" value="Genomic_DNA"/>
</dbReference>
<accession>A0A9P4GTC5</accession>
<sequence length="577" mass="65703">MARQMSPEEYQELGKRYYKLKDYEKGINVLTQGIEVAPTLGLYDHRAATYEKLKDFNAAVKDGREMIKLDKKEVKGYLRTASVLEKMEKPEIALGIYKYGMKNVSIHDKNFKLLQQLHDKITRQLSPPIAMDPFTVLPVELAEMVLAYMPFRNMVNCMRVSKGWKDYLAKRPKLWLHLDLSGARKPVSRSFVGNAVRRSQNRLTRATICRFEHMDVLVNIAKACKELVELEFITFPYKMSSTLIDIVQCAPGLRKFIVHPVITTNTARHILRYGRSLEHVGFMGVDWTHYITLWQGPFEALHTLSIHMVKYGPGLSMGLDFLLPQTPNLQYLALSNLPGDVMMPWPDEISQLPPMETLVLKRVQFDRFPLLPPTLRRLEVDYDGSYRLGPYERNIMRSRVPKLTHLKLGGFELRAKTLESFLDSWTDEEYVMMQSPTMHPLTEATPLESLSVRGVLGTELAQYGLFKGRESLFGCSPRVLTPALLSLDISTLPCNDDEIEHLLTYKTGIQSIDISCTKITGASIKMLVDGLPSLKTIKAEDCPNIGGLDAIHYAERRGISVSWKMGKQIGKQRVNYG</sequence>
<dbReference type="PANTHER" id="PTHR22904:SF523">
    <property type="entry name" value="STRESS-INDUCED-PHOSPHOPROTEIN 1"/>
    <property type="match status" value="1"/>
</dbReference>
<keyword evidence="6" id="KW-1185">Reference proteome</keyword>
<keyword evidence="1" id="KW-0677">Repeat</keyword>
<dbReference type="SUPFAM" id="SSF52047">
    <property type="entry name" value="RNI-like"/>
    <property type="match status" value="1"/>
</dbReference>
<feature type="repeat" description="TPR" evidence="3">
    <location>
        <begin position="7"/>
        <end position="40"/>
    </location>
</feature>
<protein>
    <recommendedName>
        <fullName evidence="4">F-box domain-containing protein</fullName>
    </recommendedName>
</protein>
<dbReference type="GeneID" id="63854822"/>
<evidence type="ECO:0000259" key="4">
    <source>
        <dbReference type="PROSITE" id="PS50181"/>
    </source>
</evidence>
<dbReference type="InterPro" id="IPR032675">
    <property type="entry name" value="LRR_dom_sf"/>
</dbReference>
<dbReference type="Pfam" id="PF12937">
    <property type="entry name" value="F-box-like"/>
    <property type="match status" value="1"/>
</dbReference>
<dbReference type="SMART" id="SM00256">
    <property type="entry name" value="FBOX"/>
    <property type="match status" value="1"/>
</dbReference>